<dbReference type="Proteomes" id="UP000753908">
    <property type="component" value="Unassembled WGS sequence"/>
</dbReference>
<gene>
    <name evidence="1" type="ORF">KME25_12975</name>
</gene>
<dbReference type="AlphaFoldDB" id="A0A951UB87"/>
<name>A0A951UB87_9CYAN</name>
<organism evidence="1 2">
    <name type="scientific">Symplocastrum torsivum CPER-KK1</name>
    <dbReference type="NCBI Taxonomy" id="450513"/>
    <lineage>
        <taxon>Bacteria</taxon>
        <taxon>Bacillati</taxon>
        <taxon>Cyanobacteriota</taxon>
        <taxon>Cyanophyceae</taxon>
        <taxon>Oscillatoriophycideae</taxon>
        <taxon>Oscillatoriales</taxon>
        <taxon>Microcoleaceae</taxon>
        <taxon>Symplocastrum</taxon>
    </lineage>
</organism>
<protein>
    <submittedName>
        <fullName evidence="1">Uncharacterized protein</fullName>
    </submittedName>
</protein>
<sequence length="297" mass="34668">MKDYTCIYYRFHHNKVRVFCKPNGRQGIIVLEDILKILYPIEWASVLEEKVNFVRSKLVPISIEEDGRPRELYSAYPDDAMEFWSYCDDARDEDLYEEVGNWLEHKVCSPIEQGIAHMADTFSRFESISRYATKTIEEGNSDTMASVNEWIESQYKIETSWLRTQIALMFKLHLSYGYVILAEERASKTNSANTYPYKYFGVVEPDISDLLSGKNIESIDKFKQKLKKSMDSPSSYNCGKEIVSEAERAGQLLTTKSDDEIIKEIWGTTESSSPNQYVLLKWFLDVVRSQRRERRWA</sequence>
<comment type="caution">
    <text evidence="1">The sequence shown here is derived from an EMBL/GenBank/DDBJ whole genome shotgun (WGS) entry which is preliminary data.</text>
</comment>
<dbReference type="EMBL" id="JAHHIF010000014">
    <property type="protein sequence ID" value="MBW4545341.1"/>
    <property type="molecule type" value="Genomic_DNA"/>
</dbReference>
<evidence type="ECO:0000313" key="2">
    <source>
        <dbReference type="Proteomes" id="UP000753908"/>
    </source>
</evidence>
<proteinExistence type="predicted"/>
<evidence type="ECO:0000313" key="1">
    <source>
        <dbReference type="EMBL" id="MBW4545341.1"/>
    </source>
</evidence>
<reference evidence="1" key="2">
    <citation type="journal article" date="2022" name="Microbiol. Resour. Announc.">
        <title>Metagenome Sequencing to Explore Phylogenomics of Terrestrial Cyanobacteria.</title>
        <authorList>
            <person name="Ward R.D."/>
            <person name="Stajich J.E."/>
            <person name="Johansen J.R."/>
            <person name="Huntemann M."/>
            <person name="Clum A."/>
            <person name="Foster B."/>
            <person name="Foster B."/>
            <person name="Roux S."/>
            <person name="Palaniappan K."/>
            <person name="Varghese N."/>
            <person name="Mukherjee S."/>
            <person name="Reddy T.B.K."/>
            <person name="Daum C."/>
            <person name="Copeland A."/>
            <person name="Chen I.A."/>
            <person name="Ivanova N.N."/>
            <person name="Kyrpides N.C."/>
            <person name="Shapiro N."/>
            <person name="Eloe-Fadrosh E.A."/>
            <person name="Pietrasiak N."/>
        </authorList>
    </citation>
    <scope>NUCLEOTIDE SEQUENCE</scope>
    <source>
        <strain evidence="1">CPER-KK1</strain>
    </source>
</reference>
<reference evidence="1" key="1">
    <citation type="submission" date="2021-05" db="EMBL/GenBank/DDBJ databases">
        <authorList>
            <person name="Pietrasiak N."/>
            <person name="Ward R."/>
            <person name="Stajich J.E."/>
            <person name="Kurbessoian T."/>
        </authorList>
    </citation>
    <scope>NUCLEOTIDE SEQUENCE</scope>
    <source>
        <strain evidence="1">CPER-KK1</strain>
    </source>
</reference>
<accession>A0A951UB87</accession>